<dbReference type="AlphaFoldDB" id="A0A0M4MUR5"/>
<protein>
    <submittedName>
        <fullName evidence="1">Uncharacterized protein</fullName>
    </submittedName>
</protein>
<dbReference type="EMBL" id="CP012603">
    <property type="protein sequence ID" value="ALE39820.1"/>
    <property type="molecule type" value="Genomic_DNA"/>
</dbReference>
<sequence>MFIFLKKIMTLVSKMWELPQITILRTNAGTHTFRKFFLTPNSH</sequence>
<evidence type="ECO:0000313" key="2">
    <source>
        <dbReference type="Proteomes" id="UP000056502"/>
    </source>
</evidence>
<proteinExistence type="predicted"/>
<evidence type="ECO:0000313" key="1">
    <source>
        <dbReference type="EMBL" id="ALE39820.1"/>
    </source>
</evidence>
<name>A0A0M4MUR5_LEPIR</name>
<reference evidence="1 2" key="1">
    <citation type="journal article" date="2015" name="Genome Announc.">
        <title>Whole-Genome Sequence of Leptospira interrogans Serovar Hardjo Subtype Hardjoprajitno Strain Norma, Isolated from Cattle in a Leptospirosis Outbreak in Brazil.</title>
        <authorList>
            <person name="Cosate M.R."/>
            <person name="Soares S.C."/>
            <person name="Mendes T.A."/>
            <person name="Raittz R.T."/>
            <person name="Moreira E.C."/>
            <person name="Leite R."/>
            <person name="Fernandes G.R."/>
            <person name="Haddad J.P."/>
            <person name="Ortega J.M."/>
        </authorList>
    </citation>
    <scope>NUCLEOTIDE SEQUENCE [LARGE SCALE GENOMIC DNA]</scope>
    <source>
        <strain evidence="1 2">Norma</strain>
    </source>
</reference>
<accession>A0A0M4MUR5</accession>
<dbReference type="Proteomes" id="UP000056502">
    <property type="component" value="Chromosome I"/>
</dbReference>
<gene>
    <name evidence="1" type="ORF">G436_2647</name>
</gene>
<dbReference type="AntiFam" id="ANF00051">
    <property type="entry name" value="Translation of DNA tandem repeat"/>
</dbReference>
<organism evidence="1">
    <name type="scientific">Leptospira interrogans serovar Hardjo str. Norma</name>
    <dbReference type="NCBI Taxonomy" id="1279460"/>
    <lineage>
        <taxon>Bacteria</taxon>
        <taxon>Pseudomonadati</taxon>
        <taxon>Spirochaetota</taxon>
        <taxon>Spirochaetia</taxon>
        <taxon>Leptospirales</taxon>
        <taxon>Leptospiraceae</taxon>
        <taxon>Leptospira</taxon>
    </lineage>
</organism>
<dbReference type="PATRIC" id="fig|1279460.3.peg.2667"/>